<reference evidence="1" key="1">
    <citation type="submission" date="2020-07" db="EMBL/GenBank/DDBJ databases">
        <title>Huge and variable diversity of episymbiotic CPR bacteria and DPANN archaea in groundwater ecosystems.</title>
        <authorList>
            <person name="He C.Y."/>
            <person name="Keren R."/>
            <person name="Whittaker M."/>
            <person name="Farag I.F."/>
            <person name="Doudna J."/>
            <person name="Cate J.H.D."/>
            <person name="Banfield J.F."/>
        </authorList>
    </citation>
    <scope>NUCLEOTIDE SEQUENCE</scope>
    <source>
        <strain evidence="1">NC_groundwater_672_Ag_B-0.1um_62_36</strain>
    </source>
</reference>
<evidence type="ECO:0000313" key="1">
    <source>
        <dbReference type="EMBL" id="MBI2876935.1"/>
    </source>
</evidence>
<accession>A0A932CP47</accession>
<protein>
    <submittedName>
        <fullName evidence="1">Uncharacterized protein</fullName>
    </submittedName>
</protein>
<organism evidence="1 2">
    <name type="scientific">Tectimicrobiota bacterium</name>
    <dbReference type="NCBI Taxonomy" id="2528274"/>
    <lineage>
        <taxon>Bacteria</taxon>
        <taxon>Pseudomonadati</taxon>
        <taxon>Nitrospinota/Tectimicrobiota group</taxon>
        <taxon>Candidatus Tectimicrobiota</taxon>
    </lineage>
</organism>
<dbReference type="AlphaFoldDB" id="A0A932CP47"/>
<proteinExistence type="predicted"/>
<name>A0A932CP47_UNCTE</name>
<sequence>MMKRLVRGKGGRLALVLLVALLFSTVPAMSWASVAGDLKSGVPLAQVLTNALKAGLTLEEAVAQVIDYFHADRSVSQRAKADELAKLQAFVRDTTTMASASVPVRQTVKAPANHVTGHTANSFFPPGRAIASPTK</sequence>
<evidence type="ECO:0000313" key="2">
    <source>
        <dbReference type="Proteomes" id="UP000769766"/>
    </source>
</evidence>
<gene>
    <name evidence="1" type="ORF">HYY20_08640</name>
</gene>
<dbReference type="Proteomes" id="UP000769766">
    <property type="component" value="Unassembled WGS sequence"/>
</dbReference>
<comment type="caution">
    <text evidence="1">The sequence shown here is derived from an EMBL/GenBank/DDBJ whole genome shotgun (WGS) entry which is preliminary data.</text>
</comment>
<dbReference type="EMBL" id="JACPRF010000263">
    <property type="protein sequence ID" value="MBI2876935.1"/>
    <property type="molecule type" value="Genomic_DNA"/>
</dbReference>